<organism evidence="1 2">
    <name type="scientific">Cupriavidus numazuensis</name>
    <dbReference type="NCBI Taxonomy" id="221992"/>
    <lineage>
        <taxon>Bacteria</taxon>
        <taxon>Pseudomonadati</taxon>
        <taxon>Pseudomonadota</taxon>
        <taxon>Betaproteobacteria</taxon>
        <taxon>Burkholderiales</taxon>
        <taxon>Burkholderiaceae</taxon>
        <taxon>Cupriavidus</taxon>
    </lineage>
</organism>
<sequence length="195" mass="21303">MYASSQAGLGANMRRNYLKKGDRSTMGGVVVEGIRSMTHHGTELTFLGARVSCPACGTTGVIIPKGPRWPDNLMGKHAALDGDLCLCKCHPMPTMLSSQSDMFETFDAHHLSEMGFSPKGGALEPVAVGPFDEQVRVLDRDGRPLSNVPYHIRARNGVTYKGLTDSQGHCERVHTDKPEDMEIAVGHRALERWNS</sequence>
<dbReference type="CDD" id="cd14744">
    <property type="entry name" value="PAAR_CT_2"/>
    <property type="match status" value="1"/>
</dbReference>
<proteinExistence type="predicted"/>
<dbReference type="InterPro" id="IPR008727">
    <property type="entry name" value="PAAR_motif"/>
</dbReference>
<dbReference type="EMBL" id="CAJPVI010000006">
    <property type="protein sequence ID" value="CAG2137985.1"/>
    <property type="molecule type" value="Genomic_DNA"/>
</dbReference>
<comment type="caution">
    <text evidence="1">The sequence shown here is derived from an EMBL/GenBank/DDBJ whole genome shotgun (WGS) entry which is preliminary data.</text>
</comment>
<evidence type="ECO:0000313" key="1">
    <source>
        <dbReference type="EMBL" id="CAG2137985.1"/>
    </source>
</evidence>
<evidence type="ECO:0008006" key="3">
    <source>
        <dbReference type="Google" id="ProtNLM"/>
    </source>
</evidence>
<gene>
    <name evidence="1" type="ORF">LMG26411_01503</name>
</gene>
<dbReference type="Pfam" id="PF05488">
    <property type="entry name" value="PAAR_motif"/>
    <property type="match status" value="1"/>
</dbReference>
<keyword evidence="2" id="KW-1185">Reference proteome</keyword>
<protein>
    <recommendedName>
        <fullName evidence="3">PAAR domain-containing protein</fullName>
    </recommendedName>
</protein>
<dbReference type="Proteomes" id="UP000672657">
    <property type="component" value="Unassembled WGS sequence"/>
</dbReference>
<name>A0ABM8TDV2_9BURK</name>
<accession>A0ABM8TDV2</accession>
<reference evidence="1 2" key="1">
    <citation type="submission" date="2021-03" db="EMBL/GenBank/DDBJ databases">
        <authorList>
            <person name="Peeters C."/>
        </authorList>
    </citation>
    <scope>NUCLEOTIDE SEQUENCE [LARGE SCALE GENOMIC DNA]</scope>
    <source>
        <strain evidence="1 2">LMG 26411</strain>
    </source>
</reference>
<evidence type="ECO:0000313" key="2">
    <source>
        <dbReference type="Proteomes" id="UP000672657"/>
    </source>
</evidence>